<feature type="region of interest" description="Disordered" evidence="1">
    <location>
        <begin position="60"/>
        <end position="102"/>
    </location>
</feature>
<evidence type="ECO:0000313" key="2">
    <source>
        <dbReference type="EMBL" id="KAK7684397.1"/>
    </source>
</evidence>
<feature type="region of interest" description="Disordered" evidence="1">
    <location>
        <begin position="1"/>
        <end position="26"/>
    </location>
</feature>
<feature type="compositionally biased region" description="Basic and acidic residues" evidence="1">
    <location>
        <begin position="535"/>
        <end position="544"/>
    </location>
</feature>
<gene>
    <name evidence="2" type="ORF">QCA50_012344</name>
</gene>
<dbReference type="AlphaFoldDB" id="A0AAW0FW50"/>
<accession>A0AAW0FW50</accession>
<proteinExistence type="predicted"/>
<feature type="compositionally biased region" description="Polar residues" evidence="1">
    <location>
        <begin position="1"/>
        <end position="14"/>
    </location>
</feature>
<sequence>MSSRRYGTRASNVNKHPGQIVLDNMQTRRGKNELAIEKAAIAAKEQEKTLATATKIKKLSKVQRQEERAAKKASQAEVSAATQRPKAPRSNPKSTAKVVTMVSPPDVLEKSVSQSKRPKKVGCSQIEEYLAREASVFELSSDSDPEREALLALSRGLKNSKRALDSDSDSDVVEVQPSKKAKPSQHGFREGWKPHRDSPPIKVEKVDVRVDAPTYGGYVEDDDDDDAVEGSAAAHDGVAARKVVNNTKSLATVKFKPAVITQPNVTTLASTEIPRAPRRPNGSKTPVMTNLPLDISRTIWTKHFIPSCFDILGEHTDPFILLGEDIIQQIATVFHVCFPDLKHEVTVDSVIFAVLSQRCCEHRSKIGSIALDNVTELLNTTPGLETTQSRAAYVKEQKAGSLYFYRETNPLRRGVFRSDLILKAFSHHLSAIEGTVRVSPFSAIGALGLAATAVQRAFFVYQNGVLAATDRRDDNPVMFSATNWRQECDHLIRSISALGDDPWSEVYERATQLNKKLNKASNANNLDDTSTLPAQHERALIADD</sequence>
<evidence type="ECO:0000256" key="1">
    <source>
        <dbReference type="SAM" id="MobiDB-lite"/>
    </source>
</evidence>
<dbReference type="Proteomes" id="UP001385951">
    <property type="component" value="Unassembled WGS sequence"/>
</dbReference>
<evidence type="ECO:0000313" key="3">
    <source>
        <dbReference type="Proteomes" id="UP001385951"/>
    </source>
</evidence>
<protein>
    <submittedName>
        <fullName evidence="2">Uncharacterized protein</fullName>
    </submittedName>
</protein>
<feature type="compositionally biased region" description="Basic and acidic residues" evidence="1">
    <location>
        <begin position="187"/>
        <end position="199"/>
    </location>
</feature>
<feature type="region of interest" description="Disordered" evidence="1">
    <location>
        <begin position="160"/>
        <end position="199"/>
    </location>
</feature>
<comment type="caution">
    <text evidence="2">The sequence shown here is derived from an EMBL/GenBank/DDBJ whole genome shotgun (WGS) entry which is preliminary data.</text>
</comment>
<reference evidence="2 3" key="1">
    <citation type="submission" date="2022-09" db="EMBL/GenBank/DDBJ databases">
        <authorList>
            <person name="Palmer J.M."/>
        </authorList>
    </citation>
    <scope>NUCLEOTIDE SEQUENCE [LARGE SCALE GENOMIC DNA]</scope>
    <source>
        <strain evidence="2 3">DSM 7382</strain>
    </source>
</reference>
<keyword evidence="3" id="KW-1185">Reference proteome</keyword>
<organism evidence="2 3">
    <name type="scientific">Cerrena zonata</name>
    <dbReference type="NCBI Taxonomy" id="2478898"/>
    <lineage>
        <taxon>Eukaryota</taxon>
        <taxon>Fungi</taxon>
        <taxon>Dikarya</taxon>
        <taxon>Basidiomycota</taxon>
        <taxon>Agaricomycotina</taxon>
        <taxon>Agaricomycetes</taxon>
        <taxon>Polyporales</taxon>
        <taxon>Cerrenaceae</taxon>
        <taxon>Cerrena</taxon>
    </lineage>
</organism>
<feature type="region of interest" description="Disordered" evidence="1">
    <location>
        <begin position="521"/>
        <end position="544"/>
    </location>
</feature>
<dbReference type="EMBL" id="JASBNA010000025">
    <property type="protein sequence ID" value="KAK7684397.1"/>
    <property type="molecule type" value="Genomic_DNA"/>
</dbReference>
<name>A0AAW0FW50_9APHY</name>